<dbReference type="SUPFAM" id="SSF52172">
    <property type="entry name" value="CheY-like"/>
    <property type="match status" value="1"/>
</dbReference>
<feature type="modified residue" description="4-aspartylphosphate" evidence="1">
    <location>
        <position position="70"/>
    </location>
</feature>
<reference evidence="3 4" key="1">
    <citation type="journal article" date="2019" name="Int. J. Syst. Evol. Microbiol.">
        <title>The Global Catalogue of Microorganisms (GCM) 10K type strain sequencing project: providing services to taxonomists for standard genome sequencing and annotation.</title>
        <authorList>
            <consortium name="The Broad Institute Genomics Platform"/>
            <consortium name="The Broad Institute Genome Sequencing Center for Infectious Disease"/>
            <person name="Wu L."/>
            <person name="Ma J."/>
        </authorList>
    </citation>
    <scope>NUCLEOTIDE SEQUENCE [LARGE SCALE GENOMIC DNA]</scope>
    <source>
        <strain evidence="3 4">LMG 29247</strain>
    </source>
</reference>
<evidence type="ECO:0000256" key="1">
    <source>
        <dbReference type="PROSITE-ProRule" id="PRU00169"/>
    </source>
</evidence>
<accession>A0ABD5SNX9</accession>
<dbReference type="EMBL" id="JBHSWV010000098">
    <property type="protein sequence ID" value="MFC6764800.1"/>
    <property type="molecule type" value="Genomic_DNA"/>
</dbReference>
<dbReference type="PANTHER" id="PTHR44520">
    <property type="entry name" value="RESPONSE REGULATOR RCP1-RELATED"/>
    <property type="match status" value="1"/>
</dbReference>
<dbReference type="AlphaFoldDB" id="A0ABD5SNX9"/>
<evidence type="ECO:0000313" key="3">
    <source>
        <dbReference type="EMBL" id="MFC6764800.1"/>
    </source>
</evidence>
<proteinExistence type="predicted"/>
<dbReference type="RefSeq" id="WP_273737855.1">
    <property type="nucleotide sequence ID" value="NZ_JAQIVI010000098.1"/>
</dbReference>
<protein>
    <submittedName>
        <fullName evidence="3">Response regulator</fullName>
    </submittedName>
</protein>
<sequence length="151" mass="16934">MHEIPSHKSSNGVIDILLIEDNPGDVRLTQEAFKTIDQKVTLQTIASGDNAVEFLQQSPETSLPDLVLLDLNLPGRDGCWVLEAIRDDPQLKPLPVIMLTSSETDEDIERCYGARANAYLTKPTAPDEYTSLVDSLERFWFEQVQFPPTPH</sequence>
<comment type="caution">
    <text evidence="3">The sequence shown here is derived from an EMBL/GenBank/DDBJ whole genome shotgun (WGS) entry which is preliminary data.</text>
</comment>
<dbReference type="InterPro" id="IPR001789">
    <property type="entry name" value="Sig_transdc_resp-reg_receiver"/>
</dbReference>
<gene>
    <name evidence="3" type="ORF">ACFQE6_07125</name>
</gene>
<keyword evidence="1" id="KW-0597">Phosphoprotein</keyword>
<dbReference type="Gene3D" id="3.40.50.2300">
    <property type="match status" value="1"/>
</dbReference>
<evidence type="ECO:0000259" key="2">
    <source>
        <dbReference type="PROSITE" id="PS50110"/>
    </source>
</evidence>
<keyword evidence="4" id="KW-1185">Reference proteome</keyword>
<dbReference type="PROSITE" id="PS50110">
    <property type="entry name" value="RESPONSE_REGULATORY"/>
    <property type="match status" value="1"/>
</dbReference>
<name>A0ABD5SNX9_9EURY</name>
<dbReference type="InterPro" id="IPR011006">
    <property type="entry name" value="CheY-like_superfamily"/>
</dbReference>
<dbReference type="SMART" id="SM00448">
    <property type="entry name" value="REC"/>
    <property type="match status" value="1"/>
</dbReference>
<dbReference type="Proteomes" id="UP001596383">
    <property type="component" value="Unassembled WGS sequence"/>
</dbReference>
<evidence type="ECO:0000313" key="4">
    <source>
        <dbReference type="Proteomes" id="UP001596383"/>
    </source>
</evidence>
<feature type="domain" description="Response regulatory" evidence="2">
    <location>
        <begin position="15"/>
        <end position="137"/>
    </location>
</feature>
<dbReference type="InterPro" id="IPR052893">
    <property type="entry name" value="TCS_response_regulator"/>
</dbReference>
<dbReference type="Pfam" id="PF00072">
    <property type="entry name" value="Response_reg"/>
    <property type="match status" value="1"/>
</dbReference>
<dbReference type="PANTHER" id="PTHR44520:SF2">
    <property type="entry name" value="RESPONSE REGULATOR RCP1"/>
    <property type="match status" value="1"/>
</dbReference>
<organism evidence="3 4">
    <name type="scientific">Natrinema soli</name>
    <dbReference type="NCBI Taxonomy" id="1930624"/>
    <lineage>
        <taxon>Archaea</taxon>
        <taxon>Methanobacteriati</taxon>
        <taxon>Methanobacteriota</taxon>
        <taxon>Stenosarchaea group</taxon>
        <taxon>Halobacteria</taxon>
        <taxon>Halobacteriales</taxon>
        <taxon>Natrialbaceae</taxon>
        <taxon>Natrinema</taxon>
    </lineage>
</organism>
<dbReference type="CDD" id="cd17557">
    <property type="entry name" value="REC_Rcp-like"/>
    <property type="match status" value="1"/>
</dbReference>